<protein>
    <submittedName>
        <fullName evidence="1">Uncharacterized protein</fullName>
    </submittedName>
</protein>
<organism evidence="1">
    <name type="scientific">marine sediment metagenome</name>
    <dbReference type="NCBI Taxonomy" id="412755"/>
    <lineage>
        <taxon>unclassified sequences</taxon>
        <taxon>metagenomes</taxon>
        <taxon>ecological metagenomes</taxon>
    </lineage>
</organism>
<comment type="caution">
    <text evidence="1">The sequence shown here is derived from an EMBL/GenBank/DDBJ whole genome shotgun (WGS) entry which is preliminary data.</text>
</comment>
<sequence length="98" mass="10833">MIVGCYTLDLCCDHPKHKPTKSGGPTIYGTCEPAQFTGPTAGACRKEARKSGWRLELDEGVAFCPVCAEALIARSWEDLYLGKNRPPVRILKPKDIKR</sequence>
<name>A0A0F9JG68_9ZZZZ</name>
<reference evidence="1" key="1">
    <citation type="journal article" date="2015" name="Nature">
        <title>Complex archaea that bridge the gap between prokaryotes and eukaryotes.</title>
        <authorList>
            <person name="Spang A."/>
            <person name="Saw J.H."/>
            <person name="Jorgensen S.L."/>
            <person name="Zaremba-Niedzwiedzka K."/>
            <person name="Martijn J."/>
            <person name="Lind A.E."/>
            <person name="van Eijk R."/>
            <person name="Schleper C."/>
            <person name="Guy L."/>
            <person name="Ettema T.J."/>
        </authorList>
    </citation>
    <scope>NUCLEOTIDE SEQUENCE</scope>
</reference>
<gene>
    <name evidence="1" type="ORF">LCGC14_1533210</name>
</gene>
<dbReference type="EMBL" id="LAZR01011510">
    <property type="protein sequence ID" value="KKM61296.1"/>
    <property type="molecule type" value="Genomic_DNA"/>
</dbReference>
<evidence type="ECO:0000313" key="1">
    <source>
        <dbReference type="EMBL" id="KKM61296.1"/>
    </source>
</evidence>
<accession>A0A0F9JG68</accession>
<proteinExistence type="predicted"/>
<dbReference type="AlphaFoldDB" id="A0A0F9JG68"/>